<keyword evidence="2" id="KW-1185">Reference proteome</keyword>
<dbReference type="RefSeq" id="WP_154769057.1">
    <property type="nucleotide sequence ID" value="NZ_WLYK01000005.1"/>
</dbReference>
<dbReference type="Proteomes" id="UP000460221">
    <property type="component" value="Unassembled WGS sequence"/>
</dbReference>
<name>A0A7K1FLR9_9ACTN</name>
<proteinExistence type="predicted"/>
<accession>A0A7K1FLR9</accession>
<organism evidence="1 2">
    <name type="scientific">Nakamurella alba</name>
    <dbReference type="NCBI Taxonomy" id="2665158"/>
    <lineage>
        <taxon>Bacteria</taxon>
        <taxon>Bacillati</taxon>
        <taxon>Actinomycetota</taxon>
        <taxon>Actinomycetes</taxon>
        <taxon>Nakamurellales</taxon>
        <taxon>Nakamurellaceae</taxon>
        <taxon>Nakamurella</taxon>
    </lineage>
</organism>
<protein>
    <submittedName>
        <fullName evidence="1">Uncharacterized protein</fullName>
    </submittedName>
</protein>
<gene>
    <name evidence="1" type="ORF">GIS00_14220</name>
</gene>
<reference evidence="1 2" key="1">
    <citation type="submission" date="2019-11" db="EMBL/GenBank/DDBJ databases">
        <authorList>
            <person name="Jiang L.-Q."/>
        </authorList>
    </citation>
    <scope>NUCLEOTIDE SEQUENCE [LARGE SCALE GENOMIC DNA]</scope>
    <source>
        <strain evidence="1 2">YIM 132087</strain>
    </source>
</reference>
<dbReference type="EMBL" id="WLYK01000005">
    <property type="protein sequence ID" value="MTD15095.1"/>
    <property type="molecule type" value="Genomic_DNA"/>
</dbReference>
<comment type="caution">
    <text evidence="1">The sequence shown here is derived from an EMBL/GenBank/DDBJ whole genome shotgun (WGS) entry which is preliminary data.</text>
</comment>
<dbReference type="AlphaFoldDB" id="A0A7K1FLR9"/>
<sequence length="78" mass="8181">MHIVVPPPGGVRDRVFRPPADTGPGFVFMDGPGPLDLPCGSCGRVLLRGLRELLPVPHLLFECPGCAALNAICPPEPA</sequence>
<evidence type="ECO:0000313" key="2">
    <source>
        <dbReference type="Proteomes" id="UP000460221"/>
    </source>
</evidence>
<evidence type="ECO:0000313" key="1">
    <source>
        <dbReference type="EMBL" id="MTD15095.1"/>
    </source>
</evidence>